<dbReference type="STRING" id="1801997.A3J64_02040"/>
<dbReference type="AlphaFoldDB" id="A0A1G2FG92"/>
<dbReference type="PANTHER" id="PTHR46401">
    <property type="entry name" value="GLYCOSYLTRANSFERASE WBBK-RELATED"/>
    <property type="match status" value="1"/>
</dbReference>
<dbReference type="PANTHER" id="PTHR46401:SF2">
    <property type="entry name" value="GLYCOSYLTRANSFERASE WBBK-RELATED"/>
    <property type="match status" value="1"/>
</dbReference>
<dbReference type="Proteomes" id="UP000177061">
    <property type="component" value="Unassembled WGS sequence"/>
</dbReference>
<accession>A0A1G2FG92</accession>
<evidence type="ECO:0000313" key="4">
    <source>
        <dbReference type="EMBL" id="OGZ36837.1"/>
    </source>
</evidence>
<reference evidence="4 5" key="1">
    <citation type="journal article" date="2016" name="Nat. Commun.">
        <title>Thousands of microbial genomes shed light on interconnected biogeochemical processes in an aquifer system.</title>
        <authorList>
            <person name="Anantharaman K."/>
            <person name="Brown C.T."/>
            <person name="Hug L.A."/>
            <person name="Sharon I."/>
            <person name="Castelle C.J."/>
            <person name="Probst A.J."/>
            <person name="Thomas B.C."/>
            <person name="Singh A."/>
            <person name="Wilkins M.J."/>
            <person name="Karaoz U."/>
            <person name="Brodie E.L."/>
            <person name="Williams K.H."/>
            <person name="Hubbard S.S."/>
            <person name="Banfield J.F."/>
        </authorList>
    </citation>
    <scope>NUCLEOTIDE SEQUENCE [LARGE SCALE GENOMIC DNA]</scope>
</reference>
<dbReference type="GO" id="GO:0009103">
    <property type="term" value="P:lipopolysaccharide biosynthetic process"/>
    <property type="evidence" value="ECO:0007669"/>
    <property type="project" value="TreeGrafter"/>
</dbReference>
<gene>
    <name evidence="4" type="ORF">A3J64_02040</name>
</gene>
<dbReference type="Gene3D" id="3.40.50.2000">
    <property type="entry name" value="Glycogen Phosphorylase B"/>
    <property type="match status" value="2"/>
</dbReference>
<dbReference type="GO" id="GO:0016757">
    <property type="term" value="F:glycosyltransferase activity"/>
    <property type="evidence" value="ECO:0007669"/>
    <property type="project" value="InterPro"/>
</dbReference>
<dbReference type="EMBL" id="MHNB01000020">
    <property type="protein sequence ID" value="OGZ36837.1"/>
    <property type="molecule type" value="Genomic_DNA"/>
</dbReference>
<evidence type="ECO:0000259" key="2">
    <source>
        <dbReference type="Pfam" id="PF00534"/>
    </source>
</evidence>
<evidence type="ECO:0000313" key="5">
    <source>
        <dbReference type="Proteomes" id="UP000177061"/>
    </source>
</evidence>
<feature type="domain" description="Glycosyl transferase family 1" evidence="2">
    <location>
        <begin position="201"/>
        <end position="388"/>
    </location>
</feature>
<evidence type="ECO:0008006" key="6">
    <source>
        <dbReference type="Google" id="ProtNLM"/>
    </source>
</evidence>
<comment type="caution">
    <text evidence="4">The sequence shown here is derived from an EMBL/GenBank/DDBJ whole genome shotgun (WGS) entry which is preliminary data.</text>
</comment>
<name>A0A1G2FG92_9BACT</name>
<sequence>MIIGIDGHNLEGRRTGVGRYLINLLKEWAKFDLPQGLKFTLYFKKEIPDDLLNLSGSDPSGSDPDRFKKKILKAPFGWQSNALFTHYLLPRAAKKDKAEILFCPGYIAPLFYQEKIALALHDIIYEARPELYNWPSFLDKILLRKVSKISARKAAVIFTCSEFSQKEILKYYQVSPDKVFVIPLAADECFYSQTGSLSSRIKEKYQIKDKFIFYIGSIFNRRHLPEIIQAFGNLTSKLPDYQFLIIGVNHTSPFTPRLSRIKKILRRAQSLKGAGFIDIDGLISQVNQNLNRQVILRKDYSSEEDLTFLYSAADLLIWLSDYEGFGLPILEAMASAVPVITNPAASIPEVAGEAAIYVQDPKNIDEISQAIYRGLTDEQMRQDLIKRGLEQAQKFSWPRCAEKTLRALLDS</sequence>
<evidence type="ECO:0000256" key="1">
    <source>
        <dbReference type="ARBA" id="ARBA00022679"/>
    </source>
</evidence>
<protein>
    <recommendedName>
        <fullName evidence="6">Glycosyl transferase family 1 domain-containing protein</fullName>
    </recommendedName>
</protein>
<dbReference type="CDD" id="cd03809">
    <property type="entry name" value="GT4_MtfB-like"/>
    <property type="match status" value="1"/>
</dbReference>
<feature type="domain" description="Glycosyltransferase subfamily 4-like N-terminal" evidence="3">
    <location>
        <begin position="16"/>
        <end position="187"/>
    </location>
</feature>
<dbReference type="SUPFAM" id="SSF53756">
    <property type="entry name" value="UDP-Glycosyltransferase/glycogen phosphorylase"/>
    <property type="match status" value="1"/>
</dbReference>
<keyword evidence="1" id="KW-0808">Transferase</keyword>
<organism evidence="4 5">
    <name type="scientific">Candidatus Portnoybacteria bacterium RIFCSPHIGHO2_12_FULL_38_9</name>
    <dbReference type="NCBI Taxonomy" id="1801997"/>
    <lineage>
        <taxon>Bacteria</taxon>
        <taxon>Candidatus Portnoyibacteriota</taxon>
    </lineage>
</organism>
<dbReference type="InterPro" id="IPR028098">
    <property type="entry name" value="Glyco_trans_4-like_N"/>
</dbReference>
<dbReference type="Pfam" id="PF13439">
    <property type="entry name" value="Glyco_transf_4"/>
    <property type="match status" value="1"/>
</dbReference>
<proteinExistence type="predicted"/>
<dbReference type="Pfam" id="PF00534">
    <property type="entry name" value="Glycos_transf_1"/>
    <property type="match status" value="1"/>
</dbReference>
<dbReference type="InterPro" id="IPR001296">
    <property type="entry name" value="Glyco_trans_1"/>
</dbReference>
<evidence type="ECO:0000259" key="3">
    <source>
        <dbReference type="Pfam" id="PF13439"/>
    </source>
</evidence>